<dbReference type="AlphaFoldDB" id="A0A0K2UJA9"/>
<protein>
    <submittedName>
        <fullName evidence="1">Uncharacterized protein</fullName>
    </submittedName>
</protein>
<evidence type="ECO:0000313" key="1">
    <source>
        <dbReference type="EMBL" id="CDW38145.1"/>
    </source>
</evidence>
<name>A0A0K2UJA9_LEPSM</name>
<sequence length="58" mass="6627">TNSTFTCSKLWSIHKCLSEETDVRKTPCTPFEAKTIQVVVRISRDSLSYNCKNQGLNF</sequence>
<feature type="non-terminal residue" evidence="1">
    <location>
        <position position="1"/>
    </location>
</feature>
<accession>A0A0K2UJA9</accession>
<organism evidence="1">
    <name type="scientific">Lepeophtheirus salmonis</name>
    <name type="common">Salmon louse</name>
    <name type="synonym">Caligus salmonis</name>
    <dbReference type="NCBI Taxonomy" id="72036"/>
    <lineage>
        <taxon>Eukaryota</taxon>
        <taxon>Metazoa</taxon>
        <taxon>Ecdysozoa</taxon>
        <taxon>Arthropoda</taxon>
        <taxon>Crustacea</taxon>
        <taxon>Multicrustacea</taxon>
        <taxon>Hexanauplia</taxon>
        <taxon>Copepoda</taxon>
        <taxon>Siphonostomatoida</taxon>
        <taxon>Caligidae</taxon>
        <taxon>Lepeophtheirus</taxon>
    </lineage>
</organism>
<reference evidence="1" key="1">
    <citation type="submission" date="2014-05" db="EMBL/GenBank/DDBJ databases">
        <authorList>
            <person name="Chronopoulou M."/>
        </authorList>
    </citation>
    <scope>NUCLEOTIDE SEQUENCE</scope>
    <source>
        <tissue evidence="1">Whole organism</tissue>
    </source>
</reference>
<dbReference type="EMBL" id="HACA01020784">
    <property type="protein sequence ID" value="CDW38145.1"/>
    <property type="molecule type" value="Transcribed_RNA"/>
</dbReference>
<proteinExistence type="predicted"/>